<sequence length="45" mass="4852">MGKSKVFYERTDVNGSLTLSGNIKASKAQQPKSRKRGLGKVKVSA</sequence>
<organism evidence="2 3">
    <name type="scientific">Pseudomonas phage vB_PseuGesM_254</name>
    <dbReference type="NCBI Taxonomy" id="3092638"/>
    <lineage>
        <taxon>Viruses</taxon>
        <taxon>Duplodnaviria</taxon>
        <taxon>Heunggongvirae</taxon>
        <taxon>Uroviricota</taxon>
        <taxon>Caudoviricetes</taxon>
        <taxon>Vandenendeviridae</taxon>
        <taxon>Chemalvirus</taxon>
        <taxon>Chemalvirus PseuGes254</taxon>
    </lineage>
</organism>
<evidence type="ECO:0000256" key="1">
    <source>
        <dbReference type="SAM" id="MobiDB-lite"/>
    </source>
</evidence>
<accession>A0AAX4G864</accession>
<proteinExistence type="predicted"/>
<evidence type="ECO:0000313" key="2">
    <source>
        <dbReference type="EMBL" id="WOZ57541.1"/>
    </source>
</evidence>
<dbReference type="EMBL" id="OR575930">
    <property type="protein sequence ID" value="WOZ57541.1"/>
    <property type="molecule type" value="Genomic_DNA"/>
</dbReference>
<name>A0AAX4G864_9CAUD</name>
<feature type="region of interest" description="Disordered" evidence="1">
    <location>
        <begin position="23"/>
        <end position="45"/>
    </location>
</feature>
<protein>
    <submittedName>
        <fullName evidence="2">Uncharacterized protein</fullName>
    </submittedName>
</protein>
<evidence type="ECO:0000313" key="3">
    <source>
        <dbReference type="Proteomes" id="UP001305174"/>
    </source>
</evidence>
<reference evidence="3" key="1">
    <citation type="submission" date="2024-05" db="EMBL/GenBank/DDBJ databases">
        <authorList>
            <person name="Tikunov A.Y."/>
            <person name="Morozova V.V."/>
            <person name="Kozlova Y.N."/>
            <person name="Tikunova N.V."/>
            <person name="Babkin I.V."/>
        </authorList>
    </citation>
    <scope>NUCLEOTIDE SEQUENCE [LARGE SCALE GENOMIC DNA]</scope>
</reference>
<keyword evidence="3" id="KW-1185">Reference proteome</keyword>
<dbReference type="Proteomes" id="UP001305174">
    <property type="component" value="Segment"/>
</dbReference>